<evidence type="ECO:0000256" key="1">
    <source>
        <dbReference type="SAM" id="Phobius"/>
    </source>
</evidence>
<keyword evidence="1" id="KW-0812">Transmembrane</keyword>
<gene>
    <name evidence="2" type="ORF">BLL40_05315</name>
</gene>
<reference evidence="2 3" key="1">
    <citation type="submission" date="2016-12" db="EMBL/GenBank/DDBJ databases">
        <title>Domibacillus sp. SAOS 44 whole genome sequencing.</title>
        <authorList>
            <person name="Verma A."/>
            <person name="Krishnamurthi S."/>
        </authorList>
    </citation>
    <scope>NUCLEOTIDE SEQUENCE [LARGE SCALE GENOMIC DNA]</scope>
    <source>
        <strain evidence="2 3">SAOS 44</strain>
    </source>
</reference>
<feature type="transmembrane region" description="Helical" evidence="1">
    <location>
        <begin position="16"/>
        <end position="36"/>
    </location>
</feature>
<dbReference type="AlphaFoldDB" id="A0A1Q5P4I6"/>
<proteinExistence type="predicted"/>
<dbReference type="Proteomes" id="UP000186524">
    <property type="component" value="Unassembled WGS sequence"/>
</dbReference>
<sequence length="288" mass="33929">MEHKRGLQDKDVKKGWFYAGLTAIMSAIAMPIGIFFLSGKPVSVAGFSELGTIGDFFGGSTIGFLSLASIFFIIHAIRIQSQELSLQRTELALTRNELEETRKVHESSHKTMRLQQFENTFFNMLSLQNEIVNTIHYQKGANELKGRSLFKRIREFADSYYKQFRTRDLQRMEQFSELEAIEYAVDETLKEFSEYTSHYFKNIYSLLLFVDQEGSLNQEEKLKYINILESQLSPYELVFLLYISFKTEYIPFLKLTKKYRLFWEIDKDHLLNHQHYGLNLNFHQEIEN</sequence>
<organism evidence="2 3">
    <name type="scientific">Domibacillus mangrovi</name>
    <dbReference type="NCBI Taxonomy" id="1714354"/>
    <lineage>
        <taxon>Bacteria</taxon>
        <taxon>Bacillati</taxon>
        <taxon>Bacillota</taxon>
        <taxon>Bacilli</taxon>
        <taxon>Bacillales</taxon>
        <taxon>Bacillaceae</taxon>
        <taxon>Domibacillus</taxon>
    </lineage>
</organism>
<dbReference type="EMBL" id="MRWQ01000005">
    <property type="protein sequence ID" value="OKL37012.1"/>
    <property type="molecule type" value="Genomic_DNA"/>
</dbReference>
<dbReference type="RefSeq" id="WP_073710893.1">
    <property type="nucleotide sequence ID" value="NZ_MRWQ01000005.1"/>
</dbReference>
<dbReference type="InterPro" id="IPR031709">
    <property type="entry name" value="PutAbiC"/>
</dbReference>
<evidence type="ECO:0000313" key="3">
    <source>
        <dbReference type="Proteomes" id="UP000186524"/>
    </source>
</evidence>
<comment type="caution">
    <text evidence="2">The sequence shown here is derived from an EMBL/GenBank/DDBJ whole genome shotgun (WGS) entry which is preliminary data.</text>
</comment>
<accession>A0A1Q5P4I6</accession>
<protein>
    <recommendedName>
        <fullName evidence="4">Phage abortive infection protein</fullName>
    </recommendedName>
</protein>
<dbReference type="OrthoDB" id="2625696at2"/>
<dbReference type="Pfam" id="PF16872">
    <property type="entry name" value="putAbiC"/>
    <property type="match status" value="1"/>
</dbReference>
<keyword evidence="3" id="KW-1185">Reference proteome</keyword>
<feature type="transmembrane region" description="Helical" evidence="1">
    <location>
        <begin position="56"/>
        <end position="77"/>
    </location>
</feature>
<keyword evidence="1" id="KW-0472">Membrane</keyword>
<evidence type="ECO:0000313" key="2">
    <source>
        <dbReference type="EMBL" id="OKL37012.1"/>
    </source>
</evidence>
<name>A0A1Q5P4I6_9BACI</name>
<dbReference type="STRING" id="1714354.BLL40_05315"/>
<keyword evidence="1" id="KW-1133">Transmembrane helix</keyword>
<evidence type="ECO:0008006" key="4">
    <source>
        <dbReference type="Google" id="ProtNLM"/>
    </source>
</evidence>